<feature type="non-terminal residue" evidence="2">
    <location>
        <position position="96"/>
    </location>
</feature>
<dbReference type="EMBL" id="UINC01010381">
    <property type="protein sequence ID" value="SVA46187.1"/>
    <property type="molecule type" value="Genomic_DNA"/>
</dbReference>
<dbReference type="AlphaFoldDB" id="A0A381W2S2"/>
<organism evidence="2">
    <name type="scientific">marine metagenome</name>
    <dbReference type="NCBI Taxonomy" id="408172"/>
    <lineage>
        <taxon>unclassified sequences</taxon>
        <taxon>metagenomes</taxon>
        <taxon>ecological metagenomes</taxon>
    </lineage>
</organism>
<reference evidence="2" key="1">
    <citation type="submission" date="2018-05" db="EMBL/GenBank/DDBJ databases">
        <authorList>
            <person name="Lanie J.A."/>
            <person name="Ng W.-L."/>
            <person name="Kazmierczak K.M."/>
            <person name="Andrzejewski T.M."/>
            <person name="Davidsen T.M."/>
            <person name="Wayne K.J."/>
            <person name="Tettelin H."/>
            <person name="Glass J.I."/>
            <person name="Rusch D."/>
            <person name="Podicherti R."/>
            <person name="Tsui H.-C.T."/>
            <person name="Winkler M.E."/>
        </authorList>
    </citation>
    <scope>NUCLEOTIDE SEQUENCE</scope>
</reference>
<gene>
    <name evidence="2" type="ORF">METZ01_LOCUS99041</name>
</gene>
<accession>A0A381W2S2</accession>
<proteinExistence type="predicted"/>
<evidence type="ECO:0000256" key="1">
    <source>
        <dbReference type="SAM" id="MobiDB-lite"/>
    </source>
</evidence>
<feature type="compositionally biased region" description="Basic residues" evidence="1">
    <location>
        <begin position="1"/>
        <end position="22"/>
    </location>
</feature>
<evidence type="ECO:0000313" key="2">
    <source>
        <dbReference type="EMBL" id="SVA46187.1"/>
    </source>
</evidence>
<sequence length="96" mass="10958">HVGRRHRRNRRRGRRVPGRRALRLRDDPAPGVQRGCQHRGRHGPGHGHVQQPDAPAGRRHLVHRRLVPPRPGSNGRWLAQSEASRGIRMVRPCALL</sequence>
<feature type="compositionally biased region" description="Basic residues" evidence="1">
    <location>
        <begin position="36"/>
        <end position="45"/>
    </location>
</feature>
<name>A0A381W2S2_9ZZZZ</name>
<protein>
    <submittedName>
        <fullName evidence="2">Uncharacterized protein</fullName>
    </submittedName>
</protein>
<feature type="region of interest" description="Disordered" evidence="1">
    <location>
        <begin position="1"/>
        <end position="59"/>
    </location>
</feature>
<feature type="non-terminal residue" evidence="2">
    <location>
        <position position="1"/>
    </location>
</feature>